<keyword evidence="2" id="KW-1185">Reference proteome</keyword>
<protein>
    <submittedName>
        <fullName evidence="1">Uncharacterized protein</fullName>
    </submittedName>
</protein>
<name>A0ACC0TTJ7_9AGAM</name>
<comment type="caution">
    <text evidence="1">The sequence shown here is derived from an EMBL/GenBank/DDBJ whole genome shotgun (WGS) entry which is preliminary data.</text>
</comment>
<proteinExistence type="predicted"/>
<evidence type="ECO:0000313" key="1">
    <source>
        <dbReference type="EMBL" id="KAI9443679.1"/>
    </source>
</evidence>
<evidence type="ECO:0000313" key="2">
    <source>
        <dbReference type="Proteomes" id="UP001207468"/>
    </source>
</evidence>
<gene>
    <name evidence="1" type="ORF">F5148DRAFT_1371515</name>
</gene>
<reference evidence="1" key="1">
    <citation type="submission" date="2021-03" db="EMBL/GenBank/DDBJ databases">
        <title>Evolutionary priming and transition to the ectomycorrhizal habit in an iconic lineage of mushroom-forming fungi: is preadaptation a requirement?</title>
        <authorList>
            <consortium name="DOE Joint Genome Institute"/>
            <person name="Looney B.P."/>
            <person name="Miyauchi S."/>
            <person name="Morin E."/>
            <person name="Drula E."/>
            <person name="Courty P.E."/>
            <person name="Chicoki N."/>
            <person name="Fauchery L."/>
            <person name="Kohler A."/>
            <person name="Kuo A."/>
            <person name="LaButti K."/>
            <person name="Pangilinan J."/>
            <person name="Lipzen A."/>
            <person name="Riley R."/>
            <person name="Andreopoulos W."/>
            <person name="He G."/>
            <person name="Johnson J."/>
            <person name="Barry K.W."/>
            <person name="Grigoriev I.V."/>
            <person name="Nagy L."/>
            <person name="Hibbett D."/>
            <person name="Henrissat B."/>
            <person name="Matheny P.B."/>
            <person name="Labbe J."/>
            <person name="Martin A.F."/>
        </authorList>
    </citation>
    <scope>NUCLEOTIDE SEQUENCE</scope>
    <source>
        <strain evidence="1">BPL698</strain>
    </source>
</reference>
<dbReference type="Proteomes" id="UP001207468">
    <property type="component" value="Unassembled WGS sequence"/>
</dbReference>
<accession>A0ACC0TTJ7</accession>
<dbReference type="EMBL" id="JAGFNK010000692">
    <property type="protein sequence ID" value="KAI9443679.1"/>
    <property type="molecule type" value="Genomic_DNA"/>
</dbReference>
<sequence length="766" mass="84954">MAGTPGPICCCEGSALIPSSGATCLPSSGRARERHTLTDVLPALWNIFLEELEPLEKLNYMQHSSGGFFQVHTHAHFPKQSHTFLEVLTHKDQIEYEYSADIVYDRAYDPEADVRGKGKRWSRTRDAGYAQSVTGYSLKKKERKTEKMWNVRGGDGLGRERGAGGGDNGAIRPSAASLVQSRSKDLKVVKAYAESSRRGGIVPDLSRARAQVSKNFPSVCEVEAWKDVASVRILAFVVVVTLHAKEKDISRMQCQRKEICAGNRGGGVEQGPSGILGASDLLGDGGEGVGGGGRRALQGFIVDKSRRSPFSRDATHILTGGLAPVYRVSVTVTMSELLLPCAARSSTTISGPLQASLEASPCEHRQVCRREYRCLKMLDVWPALPVVISQPVASWEPSNWIWENLVGALESKHRHRICKINLPRIPTSEWERLATAMRKPFPELTFLRLWVPKNTATSLPDPFLGGSAPLLRYLWLANCPFPGIPKLLLSSNQLVLLDLWQIPDSGYISPQDLVTALSVLSRLEDLYLGFRSPLYPARRRPRPLTRSVLPALRELVFKGVHGYLEDLLAQIEAPLLTTLYVTFFMDIDFVLPQLHRLISQVESFNSCDRATVRTSDSAIRFTISRKPNRFPVLALQIICRELDSQLASLAQLNITDDASQSHWKVDIETTQWLELLAPFTAMKNLGLTHQAAPHVCQALEELTGERVIEILPALQNIFLEGLEPLGSVPKYIEGFAAARKLSGHPVAVHCREEELGRIDEFFRLPI</sequence>
<organism evidence="1 2">
    <name type="scientific">Russula earlei</name>
    <dbReference type="NCBI Taxonomy" id="71964"/>
    <lineage>
        <taxon>Eukaryota</taxon>
        <taxon>Fungi</taxon>
        <taxon>Dikarya</taxon>
        <taxon>Basidiomycota</taxon>
        <taxon>Agaricomycotina</taxon>
        <taxon>Agaricomycetes</taxon>
        <taxon>Russulales</taxon>
        <taxon>Russulaceae</taxon>
        <taxon>Russula</taxon>
    </lineage>
</organism>